<sequence>MKISNSPEEFCTKYNIPSSIKLCFVEDSEVDLAIGSFDEGEMLLPKGYFEVGLRLPLPPLFREIVIYLELVPNQLCINIMRLIMALVLDHMKILGITVNGVLYIYTTKTSQNPQEWYLSLCLGMINFITDALSTNKDLENGLVVVSGGWEFGATEPEGLPRVTRAHGSAATLSLPFVKPEELVALDKKFELLSPLPIVDRLKRKRELPTLRLFTLKWKSQNVGSSIRGSMGSSTVSGSPT</sequence>
<gene>
    <name evidence="1" type="ORF">VITISV_017815</name>
</gene>
<evidence type="ECO:0000313" key="1">
    <source>
        <dbReference type="EMBL" id="CAN77433.1"/>
    </source>
</evidence>
<reference evidence="1" key="1">
    <citation type="journal article" date="2007" name="PLoS ONE">
        <title>The first genome sequence of an elite grapevine cultivar (Pinot noir Vitis vinifera L.): coping with a highly heterozygous genome.</title>
        <authorList>
            <person name="Velasco R."/>
            <person name="Zharkikh A."/>
            <person name="Troggio M."/>
            <person name="Cartwright D.A."/>
            <person name="Cestaro A."/>
            <person name="Pruss D."/>
            <person name="Pindo M."/>
            <person name="FitzGerald L.M."/>
            <person name="Vezzulli S."/>
            <person name="Reid J."/>
            <person name="Malacarne G."/>
            <person name="Iliev D."/>
            <person name="Coppola G."/>
            <person name="Wardell B."/>
            <person name="Micheletti D."/>
            <person name="Macalma T."/>
            <person name="Facci M."/>
            <person name="Mitchell J.T."/>
            <person name="Perazzolli M."/>
            <person name="Eldredge G."/>
            <person name="Gatto P."/>
            <person name="Oyzerski R."/>
            <person name="Moretto M."/>
            <person name="Gutin N."/>
            <person name="Stefanini M."/>
            <person name="Chen Y."/>
            <person name="Segala C."/>
            <person name="Davenport C."/>
            <person name="Dematte L."/>
            <person name="Mraz A."/>
            <person name="Battilana J."/>
            <person name="Stormo K."/>
            <person name="Costa F."/>
            <person name="Tao Q."/>
            <person name="Si-Ammour A."/>
            <person name="Harkins T."/>
            <person name="Lackey A."/>
            <person name="Perbost C."/>
            <person name="Taillon B."/>
            <person name="Stella A."/>
            <person name="Solovyev V."/>
            <person name="Fawcett J.A."/>
            <person name="Sterck L."/>
            <person name="Vandepoele K."/>
            <person name="Grando S.M."/>
            <person name="Toppo S."/>
            <person name="Moser C."/>
            <person name="Lanchbury J."/>
            <person name="Bogden R."/>
            <person name="Skolnick M."/>
            <person name="Sgaramella V."/>
            <person name="Bhatnagar S.K."/>
            <person name="Fontana P."/>
            <person name="Gutin A."/>
            <person name="Van de Peer Y."/>
            <person name="Salamini F."/>
            <person name="Viola R."/>
        </authorList>
    </citation>
    <scope>NUCLEOTIDE SEQUENCE</scope>
</reference>
<name>A5BZX6_VITVI</name>
<dbReference type="EMBL" id="AM477172">
    <property type="protein sequence ID" value="CAN77433.1"/>
    <property type="molecule type" value="Genomic_DNA"/>
</dbReference>
<organism evidence="1">
    <name type="scientific">Vitis vinifera</name>
    <name type="common">Grape</name>
    <dbReference type="NCBI Taxonomy" id="29760"/>
    <lineage>
        <taxon>Eukaryota</taxon>
        <taxon>Viridiplantae</taxon>
        <taxon>Streptophyta</taxon>
        <taxon>Embryophyta</taxon>
        <taxon>Tracheophyta</taxon>
        <taxon>Spermatophyta</taxon>
        <taxon>Magnoliopsida</taxon>
        <taxon>eudicotyledons</taxon>
        <taxon>Gunneridae</taxon>
        <taxon>Pentapetalae</taxon>
        <taxon>rosids</taxon>
        <taxon>Vitales</taxon>
        <taxon>Vitaceae</taxon>
        <taxon>Viteae</taxon>
        <taxon>Vitis</taxon>
    </lineage>
</organism>
<accession>A5BZX6</accession>
<proteinExistence type="predicted"/>
<dbReference type="ExpressionAtlas" id="A5BZX6">
    <property type="expression patterns" value="baseline"/>
</dbReference>
<dbReference type="AlphaFoldDB" id="A5BZX6"/>
<protein>
    <submittedName>
        <fullName evidence="1">Uncharacterized protein</fullName>
    </submittedName>
</protein>